<comment type="similarity">
    <text evidence="5">Belongs to the TDD superfamily. DTWD2 family.</text>
</comment>
<dbReference type="InterPro" id="IPR005636">
    <property type="entry name" value="DTW"/>
</dbReference>
<evidence type="ECO:0000256" key="3">
    <source>
        <dbReference type="ARBA" id="ARBA00022691"/>
    </source>
</evidence>
<keyword evidence="3" id="KW-0949">S-adenosyl-L-methionine</keyword>
<dbReference type="SMART" id="SM01144">
    <property type="entry name" value="DTW"/>
    <property type="match status" value="1"/>
</dbReference>
<evidence type="ECO:0000256" key="4">
    <source>
        <dbReference type="ARBA" id="ARBA00022694"/>
    </source>
</evidence>
<name>A0ABR6RDU4_9BURK</name>
<protein>
    <recommendedName>
        <fullName evidence="1">tRNA-uridine aminocarboxypropyltransferase</fullName>
        <ecNumber evidence="1">2.5.1.25</ecNumber>
    </recommendedName>
</protein>
<keyword evidence="4" id="KW-0819">tRNA processing</keyword>
<evidence type="ECO:0000259" key="6">
    <source>
        <dbReference type="SMART" id="SM01144"/>
    </source>
</evidence>
<dbReference type="PANTHER" id="PTHR21392:SF0">
    <property type="entry name" value="TRNA-URIDINE AMINOCARBOXYPROPYLTRANSFERASE 2"/>
    <property type="match status" value="1"/>
</dbReference>
<dbReference type="PANTHER" id="PTHR21392">
    <property type="entry name" value="TRNA-URIDINE AMINOCARBOXYPROPYLTRANSFERASE 2"/>
    <property type="match status" value="1"/>
</dbReference>
<dbReference type="EMBL" id="JACHKZ010000006">
    <property type="protein sequence ID" value="MBB6577327.1"/>
    <property type="molecule type" value="Genomic_DNA"/>
</dbReference>
<keyword evidence="2" id="KW-0808">Transferase</keyword>
<feature type="domain" description="DTW" evidence="6">
    <location>
        <begin position="1"/>
        <end position="175"/>
    </location>
</feature>
<keyword evidence="8" id="KW-1185">Reference proteome</keyword>
<evidence type="ECO:0000256" key="2">
    <source>
        <dbReference type="ARBA" id="ARBA00022679"/>
    </source>
</evidence>
<dbReference type="EC" id="2.5.1.25" evidence="1"/>
<evidence type="ECO:0000313" key="7">
    <source>
        <dbReference type="EMBL" id="MBB6577327.1"/>
    </source>
</evidence>
<sequence length="177" mass="19756">MLILQHPLEVHEAKGTARLLHLSLPASRLVVAEAFDEAELQRWLHQPWDASDAPRQAVLLYPQTPSEPVASFSPEDPQARATPLRLVVIDGTWRKSRKMLYANPMLAQLPRLALTDTGPAAYTIRKAQREGQLSTMEAATHALQALEGWPAQAWQVQALQQSFAGLIAQHQRLRALH</sequence>
<dbReference type="Proteomes" id="UP000562492">
    <property type="component" value="Unassembled WGS sequence"/>
</dbReference>
<organism evidence="7 8">
    <name type="scientific">Comamonas odontotermitis</name>
    <dbReference type="NCBI Taxonomy" id="379895"/>
    <lineage>
        <taxon>Bacteria</taxon>
        <taxon>Pseudomonadati</taxon>
        <taxon>Pseudomonadota</taxon>
        <taxon>Betaproteobacteria</taxon>
        <taxon>Burkholderiales</taxon>
        <taxon>Comamonadaceae</taxon>
        <taxon>Comamonas</taxon>
    </lineage>
</organism>
<dbReference type="Pfam" id="PF03942">
    <property type="entry name" value="DTW"/>
    <property type="match status" value="1"/>
</dbReference>
<reference evidence="7 8" key="1">
    <citation type="submission" date="2020-08" db="EMBL/GenBank/DDBJ databases">
        <title>Functional genomics of gut bacteria from endangered species of beetles.</title>
        <authorList>
            <person name="Carlos-Shanley C."/>
        </authorList>
    </citation>
    <scope>NUCLEOTIDE SEQUENCE [LARGE SCALE GENOMIC DNA]</scope>
    <source>
        <strain evidence="7 8">S00124</strain>
    </source>
</reference>
<evidence type="ECO:0000256" key="5">
    <source>
        <dbReference type="ARBA" id="ARBA00034489"/>
    </source>
</evidence>
<accession>A0ABR6RDU4</accession>
<gene>
    <name evidence="7" type="ORF">HNP33_001382</name>
</gene>
<comment type="caution">
    <text evidence="7">The sequence shown here is derived from an EMBL/GenBank/DDBJ whole genome shotgun (WGS) entry which is preliminary data.</text>
</comment>
<dbReference type="InterPro" id="IPR039262">
    <property type="entry name" value="DTWD2/TAPT"/>
</dbReference>
<evidence type="ECO:0000256" key="1">
    <source>
        <dbReference type="ARBA" id="ARBA00012386"/>
    </source>
</evidence>
<proteinExistence type="inferred from homology"/>
<evidence type="ECO:0000313" key="8">
    <source>
        <dbReference type="Proteomes" id="UP000562492"/>
    </source>
</evidence>